<dbReference type="AlphaFoldDB" id="A0A381UF10"/>
<gene>
    <name evidence="2" type="ORF">METZ01_LOCUS79646</name>
</gene>
<organism evidence="2">
    <name type="scientific">marine metagenome</name>
    <dbReference type="NCBI Taxonomy" id="408172"/>
    <lineage>
        <taxon>unclassified sequences</taxon>
        <taxon>metagenomes</taxon>
        <taxon>ecological metagenomes</taxon>
    </lineage>
</organism>
<dbReference type="EMBL" id="UINC01006314">
    <property type="protein sequence ID" value="SVA26792.1"/>
    <property type="molecule type" value="Genomic_DNA"/>
</dbReference>
<dbReference type="PANTHER" id="PTHR30034:SF6">
    <property type="entry name" value="YOP PROTEINS TRANSLOCATION PROTEIN Q"/>
    <property type="match status" value="1"/>
</dbReference>
<dbReference type="GO" id="GO:0003774">
    <property type="term" value="F:cytoskeletal motor activity"/>
    <property type="evidence" value="ECO:0007669"/>
    <property type="project" value="InterPro"/>
</dbReference>
<proteinExistence type="predicted"/>
<evidence type="ECO:0008006" key="3">
    <source>
        <dbReference type="Google" id="ProtNLM"/>
    </source>
</evidence>
<name>A0A381UF10_9ZZZZ</name>
<dbReference type="GO" id="GO:0009425">
    <property type="term" value="C:bacterial-type flagellum basal body"/>
    <property type="evidence" value="ECO:0007669"/>
    <property type="project" value="InterPro"/>
</dbReference>
<dbReference type="GO" id="GO:0050918">
    <property type="term" value="P:positive chemotaxis"/>
    <property type="evidence" value="ECO:0007669"/>
    <property type="project" value="TreeGrafter"/>
</dbReference>
<reference evidence="2" key="1">
    <citation type="submission" date="2018-05" db="EMBL/GenBank/DDBJ databases">
        <authorList>
            <person name="Lanie J.A."/>
            <person name="Ng W.-L."/>
            <person name="Kazmierczak K.M."/>
            <person name="Andrzejewski T.M."/>
            <person name="Davidsen T.M."/>
            <person name="Wayne K.J."/>
            <person name="Tettelin H."/>
            <person name="Glass J.I."/>
            <person name="Rusch D."/>
            <person name="Podicherti R."/>
            <person name="Tsui H.-C.T."/>
            <person name="Winkler M.E."/>
        </authorList>
    </citation>
    <scope>NUCLEOTIDE SEQUENCE</scope>
</reference>
<evidence type="ECO:0000256" key="1">
    <source>
        <dbReference type="ARBA" id="ARBA00022500"/>
    </source>
</evidence>
<dbReference type="GO" id="GO:0071978">
    <property type="term" value="P:bacterial-type flagellum-dependent swarming motility"/>
    <property type="evidence" value="ECO:0007669"/>
    <property type="project" value="TreeGrafter"/>
</dbReference>
<accession>A0A381UF10</accession>
<dbReference type="PANTHER" id="PTHR30034">
    <property type="entry name" value="FLAGELLAR MOTOR SWITCH PROTEIN FLIM"/>
    <property type="match status" value="1"/>
</dbReference>
<sequence length="314" mass="35859">MLHRTDIPVKTFELAEVHLTTGRHQLMDVVFRRWASLLQDRLYAKKNLMFEVSTENVKKIRFENFLSTVSKQPIYIFETPNQSRGLFLVDNTFFLKLILNTKAGITLERSSLGKLMKEHQKDLLALVQPMIEDFEKSWLNIADVELNLNRVTIYPQRAKVMLPYEYCFVGSVRLSVQDIQSEILLCLPSSGLDPLLSHLENKRVIAPESIENYSPHVKRHFMDILEKKEYSVVAELGNADLGETKGKLEVGQLLPLLGKENLATIRINGTPALQGYTGESDGHYSVQVTRGIEDKKPSAIQEEMAFKQVTWPSQ</sequence>
<keyword evidence="1" id="KW-0145">Chemotaxis</keyword>
<dbReference type="InterPro" id="IPR028976">
    <property type="entry name" value="CheC-like_sf"/>
</dbReference>
<dbReference type="Gene3D" id="3.40.1550.10">
    <property type="entry name" value="CheC-like"/>
    <property type="match status" value="1"/>
</dbReference>
<dbReference type="Pfam" id="PF02154">
    <property type="entry name" value="FliM"/>
    <property type="match status" value="1"/>
</dbReference>
<evidence type="ECO:0000313" key="2">
    <source>
        <dbReference type="EMBL" id="SVA26792.1"/>
    </source>
</evidence>
<protein>
    <recommendedName>
        <fullName evidence="3">Flagellar motor switch protein FliM</fullName>
    </recommendedName>
</protein>
<dbReference type="InterPro" id="IPR001689">
    <property type="entry name" value="Flag_FliM"/>
</dbReference>